<dbReference type="EMBL" id="OQ846916">
    <property type="protein sequence ID" value="WJJ55376.1"/>
    <property type="molecule type" value="Genomic_DNA"/>
</dbReference>
<evidence type="ECO:0000313" key="1">
    <source>
        <dbReference type="EMBL" id="WJJ55376.1"/>
    </source>
</evidence>
<name>A0AAT9V7T6_9CAUD</name>
<sequence>MGKIFSVGDYVAVKITNGFSNYIYEITKVDNDLKLVHIKHPITKTSIAVGFSSILKVS</sequence>
<accession>A0AAT9V7T6</accession>
<gene>
    <name evidence="1" type="ORF">QB910_000132</name>
</gene>
<protein>
    <submittedName>
        <fullName evidence="1">Uncharacterized protein</fullName>
    </submittedName>
</protein>
<proteinExistence type="predicted"/>
<reference evidence="1" key="1">
    <citation type="submission" date="2023-04" db="EMBL/GenBank/DDBJ databases">
        <title>Characterization and genome study of newly isolated Alicyclobacillus-specific phaga.</title>
        <authorList>
            <person name="Shymialevich D."/>
            <person name="Wojcicki M."/>
            <person name="Srednicka P."/>
            <person name="Swider O."/>
        </authorList>
    </citation>
    <scope>NUCLEOTIDE SEQUENCE</scope>
</reference>
<organism evidence="1">
    <name type="scientific">Alicyclobacillus phage KKP_3916</name>
    <dbReference type="NCBI Taxonomy" id="3040651"/>
    <lineage>
        <taxon>Viruses</taxon>
        <taxon>Duplodnaviria</taxon>
        <taxon>Heunggongvirae</taxon>
        <taxon>Uroviricota</taxon>
        <taxon>Caudoviricetes</taxon>
    </lineage>
</organism>